<evidence type="ECO:0000313" key="1">
    <source>
        <dbReference type="EnsemblPlants" id="AET6Gv20566900.7"/>
    </source>
</evidence>
<sequence>MLNDHSYVLLLRNSKGIFPNFECSRKNRSYTFLGPQSPIYVCINVLRKLRTCTVNVLDQPPCFFSVHMNAFVASRFML</sequence>
<reference evidence="2" key="1">
    <citation type="journal article" date="2014" name="Science">
        <title>Ancient hybridizations among the ancestral genomes of bread wheat.</title>
        <authorList>
            <consortium name="International Wheat Genome Sequencing Consortium,"/>
            <person name="Marcussen T."/>
            <person name="Sandve S.R."/>
            <person name="Heier L."/>
            <person name="Spannagl M."/>
            <person name="Pfeifer M."/>
            <person name="Jakobsen K.S."/>
            <person name="Wulff B.B."/>
            <person name="Steuernagel B."/>
            <person name="Mayer K.F."/>
            <person name="Olsen O.A."/>
        </authorList>
    </citation>
    <scope>NUCLEOTIDE SEQUENCE [LARGE SCALE GENOMIC DNA]</scope>
    <source>
        <strain evidence="2">cv. AL8/78</strain>
    </source>
</reference>
<organism evidence="1 2">
    <name type="scientific">Aegilops tauschii subsp. strangulata</name>
    <name type="common">Goatgrass</name>
    <dbReference type="NCBI Taxonomy" id="200361"/>
    <lineage>
        <taxon>Eukaryota</taxon>
        <taxon>Viridiplantae</taxon>
        <taxon>Streptophyta</taxon>
        <taxon>Embryophyta</taxon>
        <taxon>Tracheophyta</taxon>
        <taxon>Spermatophyta</taxon>
        <taxon>Magnoliopsida</taxon>
        <taxon>Liliopsida</taxon>
        <taxon>Poales</taxon>
        <taxon>Poaceae</taxon>
        <taxon>BOP clade</taxon>
        <taxon>Pooideae</taxon>
        <taxon>Triticodae</taxon>
        <taxon>Triticeae</taxon>
        <taxon>Triticinae</taxon>
        <taxon>Aegilops</taxon>
    </lineage>
</organism>
<protein>
    <submittedName>
        <fullName evidence="1">Uncharacterized protein</fullName>
    </submittedName>
</protein>
<dbReference type="AlphaFoldDB" id="A0A453P0Q8"/>
<dbReference type="EnsemblPlants" id="AET6Gv20566900.7">
    <property type="protein sequence ID" value="AET6Gv20566900.7"/>
    <property type="gene ID" value="AET6Gv20566900"/>
</dbReference>
<dbReference type="EnsemblPlants" id="AET6Gv20566900.6">
    <property type="protein sequence ID" value="AET6Gv20566900.6"/>
    <property type="gene ID" value="AET6Gv20566900"/>
</dbReference>
<accession>A0A453P0Q8</accession>
<name>A0A453P0Q8_AEGTS</name>
<reference evidence="1" key="5">
    <citation type="journal article" date="2021" name="G3 (Bethesda)">
        <title>Aegilops tauschii genome assembly Aet v5.0 features greater sequence contiguity and improved annotation.</title>
        <authorList>
            <person name="Wang L."/>
            <person name="Zhu T."/>
            <person name="Rodriguez J.C."/>
            <person name="Deal K.R."/>
            <person name="Dubcovsky J."/>
            <person name="McGuire P.E."/>
            <person name="Lux T."/>
            <person name="Spannagl M."/>
            <person name="Mayer K.F.X."/>
            <person name="Baldrich P."/>
            <person name="Meyers B.C."/>
            <person name="Huo N."/>
            <person name="Gu Y.Q."/>
            <person name="Zhou H."/>
            <person name="Devos K.M."/>
            <person name="Bennetzen J.L."/>
            <person name="Unver T."/>
            <person name="Budak H."/>
            <person name="Gulick P.J."/>
            <person name="Galiba G."/>
            <person name="Kalapos B."/>
            <person name="Nelson D.R."/>
            <person name="Li P."/>
            <person name="You F.M."/>
            <person name="Luo M.C."/>
            <person name="Dvorak J."/>
        </authorList>
    </citation>
    <scope>NUCLEOTIDE SEQUENCE [LARGE SCALE GENOMIC DNA]</scope>
    <source>
        <strain evidence="1">cv. AL8/78</strain>
    </source>
</reference>
<evidence type="ECO:0000313" key="2">
    <source>
        <dbReference type="Proteomes" id="UP000015105"/>
    </source>
</evidence>
<reference evidence="1" key="4">
    <citation type="submission" date="2019-03" db="UniProtKB">
        <authorList>
            <consortium name="EnsemblPlants"/>
        </authorList>
    </citation>
    <scope>IDENTIFICATION</scope>
</reference>
<dbReference type="Gramene" id="AET6Gv20566900.7">
    <property type="protein sequence ID" value="AET6Gv20566900.7"/>
    <property type="gene ID" value="AET6Gv20566900"/>
</dbReference>
<keyword evidence="2" id="KW-1185">Reference proteome</keyword>
<proteinExistence type="predicted"/>
<dbReference type="Proteomes" id="UP000015105">
    <property type="component" value="Chromosome 6D"/>
</dbReference>
<reference evidence="1" key="3">
    <citation type="journal article" date="2017" name="Nature">
        <title>Genome sequence of the progenitor of the wheat D genome Aegilops tauschii.</title>
        <authorList>
            <person name="Luo M.C."/>
            <person name="Gu Y.Q."/>
            <person name="Puiu D."/>
            <person name="Wang H."/>
            <person name="Twardziok S.O."/>
            <person name="Deal K.R."/>
            <person name="Huo N."/>
            <person name="Zhu T."/>
            <person name="Wang L."/>
            <person name="Wang Y."/>
            <person name="McGuire P.E."/>
            <person name="Liu S."/>
            <person name="Long H."/>
            <person name="Ramasamy R.K."/>
            <person name="Rodriguez J.C."/>
            <person name="Van S.L."/>
            <person name="Yuan L."/>
            <person name="Wang Z."/>
            <person name="Xia Z."/>
            <person name="Xiao L."/>
            <person name="Anderson O.D."/>
            <person name="Ouyang S."/>
            <person name="Liang Y."/>
            <person name="Zimin A.V."/>
            <person name="Pertea G."/>
            <person name="Qi P."/>
            <person name="Bennetzen J.L."/>
            <person name="Dai X."/>
            <person name="Dawson M.W."/>
            <person name="Muller H.G."/>
            <person name="Kugler K."/>
            <person name="Rivarola-Duarte L."/>
            <person name="Spannagl M."/>
            <person name="Mayer K.F.X."/>
            <person name="Lu F.H."/>
            <person name="Bevan M.W."/>
            <person name="Leroy P."/>
            <person name="Li P."/>
            <person name="You F.M."/>
            <person name="Sun Q."/>
            <person name="Liu Z."/>
            <person name="Lyons E."/>
            <person name="Wicker T."/>
            <person name="Salzberg S.L."/>
            <person name="Devos K.M."/>
            <person name="Dvorak J."/>
        </authorList>
    </citation>
    <scope>NUCLEOTIDE SEQUENCE [LARGE SCALE GENOMIC DNA]</scope>
    <source>
        <strain evidence="1">cv. AL8/78</strain>
    </source>
</reference>
<dbReference type="Gramene" id="AET6Gv20566900.6">
    <property type="protein sequence ID" value="AET6Gv20566900.6"/>
    <property type="gene ID" value="AET6Gv20566900"/>
</dbReference>
<reference evidence="2" key="2">
    <citation type="journal article" date="2017" name="Nat. Plants">
        <title>The Aegilops tauschii genome reveals multiple impacts of transposons.</title>
        <authorList>
            <person name="Zhao G."/>
            <person name="Zou C."/>
            <person name="Li K."/>
            <person name="Wang K."/>
            <person name="Li T."/>
            <person name="Gao L."/>
            <person name="Zhang X."/>
            <person name="Wang H."/>
            <person name="Yang Z."/>
            <person name="Liu X."/>
            <person name="Jiang W."/>
            <person name="Mao L."/>
            <person name="Kong X."/>
            <person name="Jiao Y."/>
            <person name="Jia J."/>
        </authorList>
    </citation>
    <scope>NUCLEOTIDE SEQUENCE [LARGE SCALE GENOMIC DNA]</scope>
    <source>
        <strain evidence="2">cv. AL8/78</strain>
    </source>
</reference>